<name>A0ABN3VG60_9PSEU</name>
<dbReference type="Pfam" id="PF00156">
    <property type="entry name" value="Pribosyltran"/>
    <property type="match status" value="1"/>
</dbReference>
<reference evidence="2 3" key="1">
    <citation type="journal article" date="2019" name="Int. J. Syst. Evol. Microbiol.">
        <title>The Global Catalogue of Microorganisms (GCM) 10K type strain sequencing project: providing services to taxonomists for standard genome sequencing and annotation.</title>
        <authorList>
            <consortium name="The Broad Institute Genomics Platform"/>
            <consortium name="The Broad Institute Genome Sequencing Center for Infectious Disease"/>
            <person name="Wu L."/>
            <person name="Ma J."/>
        </authorList>
    </citation>
    <scope>NUCLEOTIDE SEQUENCE [LARGE SCALE GENOMIC DNA]</scope>
    <source>
        <strain evidence="2 3">JCM 9383</strain>
    </source>
</reference>
<organism evidence="2 3">
    <name type="scientific">Saccharopolyspora taberi</name>
    <dbReference type="NCBI Taxonomy" id="60895"/>
    <lineage>
        <taxon>Bacteria</taxon>
        <taxon>Bacillati</taxon>
        <taxon>Actinomycetota</taxon>
        <taxon>Actinomycetes</taxon>
        <taxon>Pseudonocardiales</taxon>
        <taxon>Pseudonocardiaceae</taxon>
        <taxon>Saccharopolyspora</taxon>
    </lineage>
</organism>
<protein>
    <submittedName>
        <fullName evidence="2">Phosphoribosyltransferase family protein</fullName>
    </submittedName>
</protein>
<keyword evidence="2" id="KW-0808">Transferase</keyword>
<comment type="caution">
    <text evidence="2">The sequence shown here is derived from an EMBL/GenBank/DDBJ whole genome shotgun (WGS) entry which is preliminary data.</text>
</comment>
<keyword evidence="3" id="KW-1185">Reference proteome</keyword>
<dbReference type="Proteomes" id="UP001500979">
    <property type="component" value="Unassembled WGS sequence"/>
</dbReference>
<evidence type="ECO:0000259" key="1">
    <source>
        <dbReference type="Pfam" id="PF00156"/>
    </source>
</evidence>
<dbReference type="EMBL" id="BAAAUX010000014">
    <property type="protein sequence ID" value="GAA2793192.1"/>
    <property type="molecule type" value="Genomic_DNA"/>
</dbReference>
<dbReference type="Gene3D" id="3.40.50.2020">
    <property type="match status" value="1"/>
</dbReference>
<dbReference type="InterPro" id="IPR000836">
    <property type="entry name" value="PRTase_dom"/>
</dbReference>
<keyword evidence="2" id="KW-0328">Glycosyltransferase</keyword>
<gene>
    <name evidence="2" type="ORF">GCM10010470_30060</name>
</gene>
<dbReference type="InterPro" id="IPR029057">
    <property type="entry name" value="PRTase-like"/>
</dbReference>
<dbReference type="SUPFAM" id="SSF53271">
    <property type="entry name" value="PRTase-like"/>
    <property type="match status" value="1"/>
</dbReference>
<evidence type="ECO:0000313" key="3">
    <source>
        <dbReference type="Proteomes" id="UP001500979"/>
    </source>
</evidence>
<dbReference type="CDD" id="cd06223">
    <property type="entry name" value="PRTases_typeI"/>
    <property type="match status" value="1"/>
</dbReference>
<feature type="domain" description="Phosphoribosyltransferase" evidence="1">
    <location>
        <begin position="56"/>
        <end position="141"/>
    </location>
</feature>
<dbReference type="RefSeq" id="WP_344680280.1">
    <property type="nucleotide sequence ID" value="NZ_BAAAUX010000014.1"/>
</dbReference>
<evidence type="ECO:0000313" key="2">
    <source>
        <dbReference type="EMBL" id="GAA2793192.1"/>
    </source>
</evidence>
<proteinExistence type="predicted"/>
<sequence>MISSALARFLPARHGHFRFESGHHGQLWLDLDVLFISPARLRPVVDDLTRRLARHAVTAVCGPLTGGAFVAQQAALGLDGLFTAAERHLDGDQVAYRVPDAVHAHLAGQRVAVVDDVLNAGSAVDKTVADLRRCEVEVVVVGGLLALGSGAQAMAARRGVPLEAVETWPHELWPPEQCPLCARGEPLTG</sequence>
<accession>A0ABN3VG60</accession>
<dbReference type="GO" id="GO:0016757">
    <property type="term" value="F:glycosyltransferase activity"/>
    <property type="evidence" value="ECO:0007669"/>
    <property type="project" value="UniProtKB-KW"/>
</dbReference>